<dbReference type="HOGENOM" id="CLU_767926_0_0_1"/>
<keyword evidence="3" id="KW-0732">Signal</keyword>
<evidence type="ECO:0000313" key="6">
    <source>
        <dbReference type="EMBL" id="EDO40033.1"/>
    </source>
</evidence>
<protein>
    <submittedName>
        <fullName evidence="6">Uncharacterized protein</fullName>
    </submittedName>
</protein>
<dbReference type="EMBL" id="DS469597">
    <property type="protein sequence ID" value="EDO40033.1"/>
    <property type="molecule type" value="Genomic_DNA"/>
</dbReference>
<accession>A7S8B2</accession>
<gene>
    <name evidence="6" type="ORF">NEMVEDRAFT_v1g243529</name>
</gene>
<keyword evidence="4" id="KW-1133">Transmembrane helix</keyword>
<evidence type="ECO:0000256" key="2">
    <source>
        <dbReference type="ARBA" id="ARBA00022692"/>
    </source>
</evidence>
<evidence type="ECO:0000256" key="5">
    <source>
        <dbReference type="ARBA" id="ARBA00023136"/>
    </source>
</evidence>
<evidence type="ECO:0000256" key="4">
    <source>
        <dbReference type="ARBA" id="ARBA00022989"/>
    </source>
</evidence>
<organism evidence="6 7">
    <name type="scientific">Nematostella vectensis</name>
    <name type="common">Starlet sea anemone</name>
    <dbReference type="NCBI Taxonomy" id="45351"/>
    <lineage>
        <taxon>Eukaryota</taxon>
        <taxon>Metazoa</taxon>
        <taxon>Cnidaria</taxon>
        <taxon>Anthozoa</taxon>
        <taxon>Hexacorallia</taxon>
        <taxon>Actiniaria</taxon>
        <taxon>Edwardsiidae</taxon>
        <taxon>Nematostella</taxon>
    </lineage>
</organism>
<dbReference type="PhylomeDB" id="A7S8B2"/>
<proteinExistence type="predicted"/>
<dbReference type="GO" id="GO:0016020">
    <property type="term" value="C:membrane"/>
    <property type="evidence" value="ECO:0007669"/>
    <property type="project" value="UniProtKB-SubCell"/>
</dbReference>
<dbReference type="PANTHER" id="PTHR16059:SF25">
    <property type="entry name" value="LYSOZYME"/>
    <property type="match status" value="1"/>
</dbReference>
<dbReference type="InParanoid" id="A7S8B2"/>
<reference evidence="6 7" key="1">
    <citation type="journal article" date="2007" name="Science">
        <title>Sea anemone genome reveals ancestral eumetazoan gene repertoire and genomic organization.</title>
        <authorList>
            <person name="Putnam N.H."/>
            <person name="Srivastava M."/>
            <person name="Hellsten U."/>
            <person name="Dirks B."/>
            <person name="Chapman J."/>
            <person name="Salamov A."/>
            <person name="Terry A."/>
            <person name="Shapiro H."/>
            <person name="Lindquist E."/>
            <person name="Kapitonov V.V."/>
            <person name="Jurka J."/>
            <person name="Genikhovich G."/>
            <person name="Grigoriev I.V."/>
            <person name="Lucas S.M."/>
            <person name="Steele R.E."/>
            <person name="Finnerty J.R."/>
            <person name="Technau U."/>
            <person name="Martindale M.Q."/>
            <person name="Rokhsar D.S."/>
        </authorList>
    </citation>
    <scope>NUCLEOTIDE SEQUENCE [LARGE SCALE GENOMIC DNA]</scope>
    <source>
        <strain evidence="7">CH2 X CH6</strain>
    </source>
</reference>
<keyword evidence="7" id="KW-1185">Reference proteome</keyword>
<name>A7S8B2_NEMVE</name>
<dbReference type="Proteomes" id="UP000001593">
    <property type="component" value="Unassembled WGS sequence"/>
</dbReference>
<sequence length="361" mass="41031">MDVPSQALLCLFAVLAGFTAKAPSARHHSQFNTRSKMDVSSQALLCLFAVLAGFTAADAHEYSCPNACEVPFHSVGCYHDMANRALPVEILNERDESSDVKGDQLIEWLRWDKYVPEFACRCAKLAKAKGYSYFALQFYGECWSGPTPTGKEYAKYGKSENCASTEIDAHKQAIKKCEKGNRFCSGKQWSNYVYHIEPDCDLKFEKVGCFADNHKVARPLPVYIMTDRDKSRTDISSGHSIDWAHWDTYIPELACRCAHITKAKGWNTFGLQFYGECWSSKDAEKTYAMDGKSSRCVDKCYQPCKDSEKFCAGQHYTNAVYRLIDSRGDERDEKDDKEDIKNDINDVVDNDVEFVRNWLRP</sequence>
<dbReference type="AlphaFoldDB" id="A7S8B2"/>
<evidence type="ECO:0000256" key="3">
    <source>
        <dbReference type="ARBA" id="ARBA00022729"/>
    </source>
</evidence>
<evidence type="ECO:0000256" key="1">
    <source>
        <dbReference type="ARBA" id="ARBA00004167"/>
    </source>
</evidence>
<keyword evidence="5" id="KW-0472">Membrane</keyword>
<comment type="subcellular location">
    <subcellularLocation>
        <location evidence="1">Membrane</location>
        <topology evidence="1">Single-pass membrane protein</topology>
    </subcellularLocation>
</comment>
<keyword evidence="2" id="KW-0812">Transmembrane</keyword>
<evidence type="ECO:0000313" key="7">
    <source>
        <dbReference type="Proteomes" id="UP000001593"/>
    </source>
</evidence>
<dbReference type="KEGG" id="nve:5511758"/>
<dbReference type="PANTHER" id="PTHR16059">
    <property type="entry name" value="ANTHRAX TOXIN RECEPTOR"/>
    <property type="match status" value="1"/>
</dbReference>